<reference evidence="1 2" key="1">
    <citation type="submission" date="2016-01" db="EMBL/GenBank/DDBJ databases">
        <authorList>
            <person name="Regsiter A."/>
            <person name="william w."/>
        </authorList>
    </citation>
    <scope>NUCLEOTIDE SEQUENCE [LARGE SCALE GENOMIC DNA]</scope>
    <source>
        <strain evidence="1 2">B6</strain>
    </source>
</reference>
<evidence type="ECO:0000313" key="1">
    <source>
        <dbReference type="EMBL" id="CVI25202.1"/>
    </source>
</evidence>
<proteinExistence type="predicted"/>
<dbReference type="EMBL" id="FCNL01000042">
    <property type="protein sequence ID" value="CVI25202.1"/>
    <property type="molecule type" value="Genomic_DNA"/>
</dbReference>
<evidence type="ECO:0000313" key="2">
    <source>
        <dbReference type="Proteomes" id="UP000192074"/>
    </source>
</evidence>
<accession>A0A822VDH8</accession>
<dbReference type="Proteomes" id="UP000192074">
    <property type="component" value="Unassembled WGS sequence"/>
</dbReference>
<gene>
    <name evidence="1" type="ORF">AGR4A_pAt30017</name>
</gene>
<sequence>MVYNVAVDGLALYERGQTSEIAGHLKSTPIFPTNIFGCA</sequence>
<organism evidence="1 2">
    <name type="scientific">Agrobacterium tumefaciens str. B6</name>
    <dbReference type="NCBI Taxonomy" id="1183423"/>
    <lineage>
        <taxon>Bacteria</taxon>
        <taxon>Pseudomonadati</taxon>
        <taxon>Pseudomonadota</taxon>
        <taxon>Alphaproteobacteria</taxon>
        <taxon>Hyphomicrobiales</taxon>
        <taxon>Rhizobiaceae</taxon>
        <taxon>Rhizobium/Agrobacterium group</taxon>
        <taxon>Agrobacterium</taxon>
        <taxon>Agrobacterium tumefaciens complex</taxon>
    </lineage>
</organism>
<name>A0A822VDH8_AGRTU</name>
<comment type="caution">
    <text evidence="1">The sequence shown here is derived from an EMBL/GenBank/DDBJ whole genome shotgun (WGS) entry which is preliminary data.</text>
</comment>
<dbReference type="AlphaFoldDB" id="A0A822VDH8"/>
<protein>
    <submittedName>
        <fullName evidence="1">Uncharacterized protein</fullName>
    </submittedName>
</protein>